<organism evidence="1 2">
    <name type="scientific">Taklimakanibacter albus</name>
    <dbReference type="NCBI Taxonomy" id="2800327"/>
    <lineage>
        <taxon>Bacteria</taxon>
        <taxon>Pseudomonadati</taxon>
        <taxon>Pseudomonadota</taxon>
        <taxon>Alphaproteobacteria</taxon>
        <taxon>Hyphomicrobiales</taxon>
        <taxon>Aestuariivirgaceae</taxon>
        <taxon>Taklimakanibacter</taxon>
    </lineage>
</organism>
<evidence type="ECO:0000313" key="2">
    <source>
        <dbReference type="Proteomes" id="UP000616151"/>
    </source>
</evidence>
<keyword evidence="2" id="KW-1185">Reference proteome</keyword>
<comment type="caution">
    <text evidence="1">The sequence shown here is derived from an EMBL/GenBank/DDBJ whole genome shotgun (WGS) entry which is preliminary data.</text>
</comment>
<proteinExistence type="predicted"/>
<name>A0ACC5RBI7_9HYPH</name>
<reference evidence="1" key="1">
    <citation type="submission" date="2021-01" db="EMBL/GenBank/DDBJ databases">
        <authorList>
            <person name="Sun Q."/>
        </authorList>
    </citation>
    <scope>NUCLEOTIDE SEQUENCE</scope>
    <source>
        <strain evidence="1">YIM B02566</strain>
    </source>
</reference>
<evidence type="ECO:0000313" key="1">
    <source>
        <dbReference type="EMBL" id="MBK1870013.1"/>
    </source>
</evidence>
<sequence>MGTILTFPRDRVPQRAAKAHEGSAEIVIFPGVRIERYDFSLADRLPPPRRRGRPSRMQALEADHPRS</sequence>
<protein>
    <submittedName>
        <fullName evidence="1">Uncharacterized protein</fullName>
    </submittedName>
</protein>
<dbReference type="EMBL" id="JAENHL010000008">
    <property type="protein sequence ID" value="MBK1870013.1"/>
    <property type="molecule type" value="Genomic_DNA"/>
</dbReference>
<dbReference type="Proteomes" id="UP000616151">
    <property type="component" value="Unassembled WGS sequence"/>
</dbReference>
<accession>A0ACC5RBI7</accession>
<gene>
    <name evidence="1" type="ORF">JHL16_26850</name>
</gene>